<feature type="domain" description="PDZ" evidence="12">
    <location>
        <begin position="287"/>
        <end position="378"/>
    </location>
</feature>
<evidence type="ECO:0000313" key="13">
    <source>
        <dbReference type="EMBL" id="CAJ74758.1"/>
    </source>
</evidence>
<evidence type="ECO:0000256" key="2">
    <source>
        <dbReference type="ARBA" id="ARBA00010541"/>
    </source>
</evidence>
<feature type="binding site" evidence="10">
    <location>
        <position position="60"/>
    </location>
    <ligand>
        <name>substrate</name>
    </ligand>
</feature>
<keyword evidence="8" id="KW-0720">Serine protease</keyword>
<dbReference type="MEROPS" id="S01.453"/>
<feature type="chain" id="PRO_5004195512" evidence="11">
    <location>
        <begin position="28"/>
        <end position="496"/>
    </location>
</feature>
<dbReference type="PANTHER" id="PTHR22939">
    <property type="entry name" value="SERINE PROTEASE FAMILY S1C HTRA-RELATED"/>
    <property type="match status" value="1"/>
</dbReference>
<organism evidence="13">
    <name type="scientific">Kuenenia stuttgartiensis</name>
    <dbReference type="NCBI Taxonomy" id="174633"/>
    <lineage>
        <taxon>Bacteria</taxon>
        <taxon>Pseudomonadati</taxon>
        <taxon>Planctomycetota</taxon>
        <taxon>Candidatus Brocadiia</taxon>
        <taxon>Candidatus Brocadiales</taxon>
        <taxon>Candidatus Brocadiaceae</taxon>
        <taxon>Candidatus Kuenenia</taxon>
    </lineage>
</organism>
<evidence type="ECO:0000256" key="9">
    <source>
        <dbReference type="PIRSR" id="PIRSR611782-1"/>
    </source>
</evidence>
<comment type="similarity">
    <text evidence="2">Belongs to the peptidase S1C family.</text>
</comment>
<evidence type="ECO:0000256" key="11">
    <source>
        <dbReference type="SAM" id="SignalP"/>
    </source>
</evidence>
<dbReference type="InterPro" id="IPR011782">
    <property type="entry name" value="Pept_S1C_Do"/>
</dbReference>
<reference evidence="13" key="1">
    <citation type="journal article" date="2006" name="Nature">
        <title>Deciphering the evolution and metabolism of an anammox bacterium from a community genome.</title>
        <authorList>
            <person name="Strous M."/>
            <person name="Pelletier E."/>
            <person name="Mangenot S."/>
            <person name="Rattei T."/>
            <person name="Lehner A."/>
            <person name="Taylor M.W."/>
            <person name="Horn M."/>
            <person name="Daims H."/>
            <person name="Bartol-Mavel D."/>
            <person name="Wincker P."/>
            <person name="Barbe V."/>
            <person name="Fonknechten N."/>
            <person name="Vallenet D."/>
            <person name="Segurens B."/>
            <person name="Schenowitz-Truong C."/>
            <person name="Medigue C."/>
            <person name="Collingro A."/>
            <person name="Snel B."/>
            <person name="Dutilh B.E."/>
            <person name="OpDenCamp H.J.M."/>
            <person name="vanDerDrift C."/>
            <person name="Cirpus I."/>
            <person name="vanDePas-Schoonen K.T."/>
            <person name="Harhangi H.R."/>
            <person name="vanNiftrik L."/>
            <person name="Schmid M."/>
            <person name="Keltjens J."/>
            <person name="vanDeVossenberg J."/>
            <person name="Kartal B."/>
            <person name="Meier H."/>
            <person name="Frishman D."/>
            <person name="Huynen M.A."/>
            <person name="Mewes H."/>
            <person name="Weissenbach J."/>
            <person name="Jetten M.S.M."/>
            <person name="Wagner M."/>
            <person name="LePaslier D."/>
        </authorList>
    </citation>
    <scope>NUCLEOTIDE SEQUENCE</scope>
</reference>
<dbReference type="InterPro" id="IPR041489">
    <property type="entry name" value="PDZ_6"/>
</dbReference>
<dbReference type="PROSITE" id="PS50106">
    <property type="entry name" value="PDZ"/>
    <property type="match status" value="2"/>
</dbReference>
<comment type="subcellular location">
    <subcellularLocation>
        <location evidence="1">Periplasm</location>
    </subcellularLocation>
</comment>
<evidence type="ECO:0000256" key="8">
    <source>
        <dbReference type="ARBA" id="ARBA00022825"/>
    </source>
</evidence>
<dbReference type="Gene3D" id="2.30.42.10">
    <property type="match status" value="2"/>
</dbReference>
<feature type="binding site" evidence="10">
    <location>
        <position position="139"/>
    </location>
    <ligand>
        <name>substrate</name>
    </ligand>
</feature>
<feature type="active site" description="Charge relay system" evidence="9">
    <location>
        <position position="243"/>
    </location>
</feature>
<feature type="binding site" evidence="10">
    <location>
        <position position="169"/>
    </location>
    <ligand>
        <name>substrate</name>
    </ligand>
</feature>
<dbReference type="EMBL" id="CT573071">
    <property type="protein sequence ID" value="CAJ74758.1"/>
    <property type="molecule type" value="Genomic_DNA"/>
</dbReference>
<keyword evidence="5" id="KW-0677">Repeat</keyword>
<proteinExistence type="inferred from homology"/>
<dbReference type="CDD" id="cd10839">
    <property type="entry name" value="cpPDZ1_DegP-like"/>
    <property type="match status" value="1"/>
</dbReference>
<evidence type="ECO:0000256" key="5">
    <source>
        <dbReference type="ARBA" id="ARBA00022737"/>
    </source>
</evidence>
<reference evidence="13" key="2">
    <citation type="submission" date="2006-01" db="EMBL/GenBank/DDBJ databases">
        <authorList>
            <person name="Genoscope"/>
        </authorList>
    </citation>
    <scope>NUCLEOTIDE SEQUENCE</scope>
</reference>
<dbReference type="InterPro" id="IPR036034">
    <property type="entry name" value="PDZ_sf"/>
</dbReference>
<dbReference type="NCBIfam" id="TIGR02037">
    <property type="entry name" value="degP_htrA_DO"/>
    <property type="match status" value="1"/>
</dbReference>
<feature type="domain" description="PDZ" evidence="12">
    <location>
        <begin position="394"/>
        <end position="462"/>
    </location>
</feature>
<dbReference type="Pfam" id="PF13180">
    <property type="entry name" value="PDZ_2"/>
    <property type="match status" value="1"/>
</dbReference>
<evidence type="ECO:0000256" key="3">
    <source>
        <dbReference type="ARBA" id="ARBA00022670"/>
    </source>
</evidence>
<dbReference type="Gene3D" id="2.40.10.120">
    <property type="match status" value="1"/>
</dbReference>
<evidence type="ECO:0000259" key="12">
    <source>
        <dbReference type="PROSITE" id="PS50106"/>
    </source>
</evidence>
<dbReference type="PRINTS" id="PR00834">
    <property type="entry name" value="PROTEASES2C"/>
</dbReference>
<keyword evidence="7" id="KW-0378">Hydrolase</keyword>
<feature type="binding site" evidence="10">
    <location>
        <begin position="241"/>
        <end position="243"/>
    </location>
    <ligand>
        <name>substrate</name>
    </ligand>
</feature>
<dbReference type="FunFam" id="2.40.10.10:FF:000001">
    <property type="entry name" value="Periplasmic serine protease DegS"/>
    <property type="match status" value="1"/>
</dbReference>
<dbReference type="InterPro" id="IPR001940">
    <property type="entry name" value="Peptidase_S1C"/>
</dbReference>
<evidence type="ECO:0000256" key="7">
    <source>
        <dbReference type="ARBA" id="ARBA00022801"/>
    </source>
</evidence>
<feature type="active site" description="Charge relay system" evidence="9">
    <location>
        <position position="169"/>
    </location>
</feature>
<dbReference type="SUPFAM" id="SSF50156">
    <property type="entry name" value="PDZ domain-like"/>
    <property type="match status" value="2"/>
</dbReference>
<keyword evidence="6" id="KW-0574">Periplasm</keyword>
<dbReference type="SUPFAM" id="SSF50494">
    <property type="entry name" value="Trypsin-like serine proteases"/>
    <property type="match status" value="1"/>
</dbReference>
<gene>
    <name evidence="13" type="primary">htrA</name>
    <name evidence="13" type="ORF">kuste3995</name>
</gene>
<keyword evidence="4 11" id="KW-0732">Signal</keyword>
<keyword evidence="3" id="KW-0645">Protease</keyword>
<evidence type="ECO:0000256" key="10">
    <source>
        <dbReference type="PIRSR" id="PIRSR611782-2"/>
    </source>
</evidence>
<evidence type="ECO:0000256" key="4">
    <source>
        <dbReference type="ARBA" id="ARBA00022729"/>
    </source>
</evidence>
<dbReference type="Pfam" id="PF13365">
    <property type="entry name" value="Trypsin_2"/>
    <property type="match status" value="1"/>
</dbReference>
<evidence type="ECO:0000256" key="1">
    <source>
        <dbReference type="ARBA" id="ARBA00004418"/>
    </source>
</evidence>
<dbReference type="GO" id="GO:0004252">
    <property type="term" value="F:serine-type endopeptidase activity"/>
    <property type="evidence" value="ECO:0007669"/>
    <property type="project" value="InterPro"/>
</dbReference>
<feature type="signal peptide" evidence="11">
    <location>
        <begin position="1"/>
        <end position="27"/>
    </location>
</feature>
<dbReference type="AlphaFoldDB" id="Q1Q415"/>
<evidence type="ECO:0000256" key="6">
    <source>
        <dbReference type="ARBA" id="ARBA00022764"/>
    </source>
</evidence>
<name>Q1Q415_KUEST</name>
<accession>Q1Q415</accession>
<dbReference type="GO" id="GO:0042597">
    <property type="term" value="C:periplasmic space"/>
    <property type="evidence" value="ECO:0007669"/>
    <property type="project" value="UniProtKB-SubCell"/>
</dbReference>
<protein>
    <submittedName>
        <fullName evidence="13">Similar to serine proteinase HtrA/DegQ/DegS family</fullName>
    </submittedName>
</protein>
<dbReference type="InterPro" id="IPR001478">
    <property type="entry name" value="PDZ"/>
</dbReference>
<feature type="active site" description="Charge relay system" evidence="9">
    <location>
        <position position="139"/>
    </location>
</feature>
<dbReference type="PANTHER" id="PTHR22939:SF129">
    <property type="entry name" value="SERINE PROTEASE HTRA2, MITOCHONDRIAL"/>
    <property type="match status" value="1"/>
</dbReference>
<dbReference type="SMART" id="SM00228">
    <property type="entry name" value="PDZ"/>
    <property type="match status" value="2"/>
</dbReference>
<dbReference type="Pfam" id="PF17820">
    <property type="entry name" value="PDZ_6"/>
    <property type="match status" value="1"/>
</dbReference>
<dbReference type="GO" id="GO:0006508">
    <property type="term" value="P:proteolysis"/>
    <property type="evidence" value="ECO:0007669"/>
    <property type="project" value="UniProtKB-KW"/>
</dbReference>
<sequence>MQENTMKIKLMMLHVTLFCFSVMPAYALEDNGIKDLRQTGKAFASVAREVSPSVVFIQVESKVSDSARTRFRLPFGDSWPFGDEFFKRFFGEPFPGIPRTPPSDKPQSEHRIIGQGSGFVFEVKDGLLSDKTYILTNNHVVENADTIRVQFQNGSEYNAKITGRDPQSDVAVIEIKASSMPAAKLGDSSKLEVGEWVVAIGNPFGLSHTLTVGVVSAKGRTSIGINDYEDFIQTDAAINPGNSGGPLVNLDAEVVGINTAIFSRSGGYMGVGFAIPINLAREIADQLIDKGEVTRGYLGIVIQPLTADLAKSFGVEQVKGILVSQVSDDSPADMAGLRQGDIIIAYRGEPVTNVGSFRNRVSLTQPGSTEELTILREGKQMTLTVTIGKLTREKLAAQTSSQSAEKLGLTVQTLTPQLAEQFGVKMGEGVVVTEVRPGSIAAMAGIEPGTVIMQVDREPVKNAAEFKRAVEKSSDDKSILLLLRRGNAQQYVVLSW</sequence>
<dbReference type="InterPro" id="IPR009003">
    <property type="entry name" value="Peptidase_S1_PA"/>
</dbReference>